<dbReference type="InterPro" id="IPR001650">
    <property type="entry name" value="Helicase_C-like"/>
</dbReference>
<dbReference type="SMART" id="SM00487">
    <property type="entry name" value="DEXDc"/>
    <property type="match status" value="1"/>
</dbReference>
<dbReference type="SMART" id="SM00490">
    <property type="entry name" value="HELICc"/>
    <property type="match status" value="1"/>
</dbReference>
<evidence type="ECO:0000256" key="12">
    <source>
        <dbReference type="ARBA" id="ARBA00049360"/>
    </source>
</evidence>
<evidence type="ECO:0000256" key="4">
    <source>
        <dbReference type="ARBA" id="ARBA00022801"/>
    </source>
</evidence>
<dbReference type="InterPro" id="IPR011545">
    <property type="entry name" value="DEAD/DEAH_box_helicase_dom"/>
</dbReference>
<feature type="domain" description="CCHC-type" evidence="15">
    <location>
        <begin position="483"/>
        <end position="499"/>
    </location>
</feature>
<feature type="domain" description="Helicase ATP-binding" evidence="16">
    <location>
        <begin position="598"/>
        <end position="775"/>
    </location>
</feature>
<evidence type="ECO:0000256" key="7">
    <source>
        <dbReference type="ARBA" id="ARBA00023125"/>
    </source>
</evidence>
<comment type="subcellular location">
    <subcellularLocation>
        <location evidence="1">Nucleus</location>
    </subcellularLocation>
</comment>
<evidence type="ECO:0000256" key="13">
    <source>
        <dbReference type="PROSITE-ProRule" id="PRU00047"/>
    </source>
</evidence>
<dbReference type="GO" id="GO:0003677">
    <property type="term" value="F:DNA binding"/>
    <property type="evidence" value="ECO:0007669"/>
    <property type="project" value="UniProtKB-KW"/>
</dbReference>
<evidence type="ECO:0000256" key="1">
    <source>
        <dbReference type="ARBA" id="ARBA00004123"/>
    </source>
</evidence>
<comment type="catalytic activity">
    <reaction evidence="10">
        <text>Couples ATP hydrolysis with the unwinding of duplex DNA by translocating in the 3'-5' direction.</text>
        <dbReference type="EC" id="5.6.2.4"/>
    </reaction>
</comment>
<keyword evidence="7" id="KW-0238">DNA-binding</keyword>
<dbReference type="AlphaFoldDB" id="A0AAW2IE03"/>
<name>A0AAW2IE03_9NEOP</name>
<dbReference type="GO" id="GO:0043138">
    <property type="term" value="F:3'-5' DNA helicase activity"/>
    <property type="evidence" value="ECO:0007669"/>
    <property type="project" value="UniProtKB-EC"/>
</dbReference>
<dbReference type="CDD" id="cd18018">
    <property type="entry name" value="DEXHc_RecQ4-like"/>
    <property type="match status" value="1"/>
</dbReference>
<dbReference type="GO" id="GO:0005737">
    <property type="term" value="C:cytoplasm"/>
    <property type="evidence" value="ECO:0007669"/>
    <property type="project" value="TreeGrafter"/>
</dbReference>
<feature type="compositionally biased region" description="Basic and acidic residues" evidence="14">
    <location>
        <begin position="396"/>
        <end position="407"/>
    </location>
</feature>
<comment type="catalytic activity">
    <reaction evidence="12">
        <text>ATP + H2O = ADP + phosphate + H(+)</text>
        <dbReference type="Rhea" id="RHEA:13065"/>
        <dbReference type="ChEBI" id="CHEBI:15377"/>
        <dbReference type="ChEBI" id="CHEBI:15378"/>
        <dbReference type="ChEBI" id="CHEBI:30616"/>
        <dbReference type="ChEBI" id="CHEBI:43474"/>
        <dbReference type="ChEBI" id="CHEBI:456216"/>
    </reaction>
</comment>
<keyword evidence="3" id="KW-0547">Nucleotide-binding</keyword>
<comment type="similarity">
    <text evidence="2">Belongs to the helicase family. RecQ subfamily.</text>
</comment>
<dbReference type="GO" id="GO:0009378">
    <property type="term" value="F:four-way junction helicase activity"/>
    <property type="evidence" value="ECO:0007669"/>
    <property type="project" value="TreeGrafter"/>
</dbReference>
<keyword evidence="8" id="KW-0413">Isomerase</keyword>
<evidence type="ECO:0000256" key="3">
    <source>
        <dbReference type="ARBA" id="ARBA00022741"/>
    </source>
</evidence>
<evidence type="ECO:0000256" key="5">
    <source>
        <dbReference type="ARBA" id="ARBA00022806"/>
    </source>
</evidence>
<feature type="domain" description="Helicase C-terminal" evidence="17">
    <location>
        <begin position="796"/>
        <end position="971"/>
    </location>
</feature>
<keyword evidence="13" id="KW-0862">Zinc</keyword>
<evidence type="ECO:0000256" key="6">
    <source>
        <dbReference type="ARBA" id="ARBA00022840"/>
    </source>
</evidence>
<dbReference type="Pfam" id="PF00271">
    <property type="entry name" value="Helicase_C"/>
    <property type="match status" value="1"/>
</dbReference>
<dbReference type="InterPro" id="IPR014001">
    <property type="entry name" value="Helicase_ATP-bd"/>
</dbReference>
<dbReference type="SMART" id="SM00343">
    <property type="entry name" value="ZnF_C2HC"/>
    <property type="match status" value="1"/>
</dbReference>
<dbReference type="CDD" id="cd22289">
    <property type="entry name" value="RecQL4_SLD2_NTD"/>
    <property type="match status" value="1"/>
</dbReference>
<dbReference type="FunFam" id="3.40.50.300:FF:000772">
    <property type="entry name" value="ATP-dependent DNA helicase Q4"/>
    <property type="match status" value="1"/>
</dbReference>
<dbReference type="GO" id="GO:0000724">
    <property type="term" value="P:double-strand break repair via homologous recombination"/>
    <property type="evidence" value="ECO:0007669"/>
    <property type="project" value="TreeGrafter"/>
</dbReference>
<dbReference type="NCBIfam" id="TIGR00614">
    <property type="entry name" value="recQ_fam"/>
    <property type="match status" value="1"/>
</dbReference>
<evidence type="ECO:0000259" key="17">
    <source>
        <dbReference type="PROSITE" id="PS51194"/>
    </source>
</evidence>
<evidence type="ECO:0000256" key="9">
    <source>
        <dbReference type="ARBA" id="ARBA00023242"/>
    </source>
</evidence>
<keyword evidence="13" id="KW-0479">Metal-binding</keyword>
<dbReference type="GO" id="GO:0005694">
    <property type="term" value="C:chromosome"/>
    <property type="evidence" value="ECO:0007669"/>
    <property type="project" value="TreeGrafter"/>
</dbReference>
<dbReference type="InterPro" id="IPR027417">
    <property type="entry name" value="P-loop_NTPase"/>
</dbReference>
<evidence type="ECO:0000259" key="16">
    <source>
        <dbReference type="PROSITE" id="PS51192"/>
    </source>
</evidence>
<dbReference type="InterPro" id="IPR004589">
    <property type="entry name" value="DNA_helicase_ATP-dep_RecQ"/>
</dbReference>
<gene>
    <name evidence="18" type="ORF">PYX00_001581</name>
</gene>
<dbReference type="PROSITE" id="PS51192">
    <property type="entry name" value="HELICASE_ATP_BIND_1"/>
    <property type="match status" value="1"/>
</dbReference>
<evidence type="ECO:0000256" key="14">
    <source>
        <dbReference type="SAM" id="MobiDB-lite"/>
    </source>
</evidence>
<dbReference type="PANTHER" id="PTHR13710:SF108">
    <property type="entry name" value="ATP-DEPENDENT DNA HELICASE Q4"/>
    <property type="match status" value="1"/>
</dbReference>
<dbReference type="InterPro" id="IPR001878">
    <property type="entry name" value="Znf_CCHC"/>
</dbReference>
<dbReference type="EMBL" id="JARGDH010000001">
    <property type="protein sequence ID" value="KAL0280216.1"/>
    <property type="molecule type" value="Genomic_DNA"/>
</dbReference>
<dbReference type="PANTHER" id="PTHR13710">
    <property type="entry name" value="DNA HELICASE RECQ FAMILY MEMBER"/>
    <property type="match status" value="1"/>
</dbReference>
<dbReference type="Pfam" id="PF11719">
    <property type="entry name" value="Drc1-Sld2"/>
    <property type="match status" value="1"/>
</dbReference>
<evidence type="ECO:0000256" key="10">
    <source>
        <dbReference type="ARBA" id="ARBA00034617"/>
    </source>
</evidence>
<keyword evidence="5" id="KW-0347">Helicase</keyword>
<dbReference type="GO" id="GO:0006260">
    <property type="term" value="P:DNA replication"/>
    <property type="evidence" value="ECO:0007669"/>
    <property type="project" value="InterPro"/>
</dbReference>
<keyword evidence="6" id="KW-0067">ATP-binding</keyword>
<dbReference type="InterPro" id="IPR036875">
    <property type="entry name" value="Znf_CCHC_sf"/>
</dbReference>
<keyword evidence="4" id="KW-0378">Hydrolase</keyword>
<reference evidence="18" key="1">
    <citation type="journal article" date="2024" name="Gigascience">
        <title>Chromosome-level genome of the poultry shaft louse Menopon gallinae provides insight into the host-switching and adaptive evolution of parasitic lice.</title>
        <authorList>
            <person name="Xu Y."/>
            <person name="Ma L."/>
            <person name="Liu S."/>
            <person name="Liang Y."/>
            <person name="Liu Q."/>
            <person name="He Z."/>
            <person name="Tian L."/>
            <person name="Duan Y."/>
            <person name="Cai W."/>
            <person name="Li H."/>
            <person name="Song F."/>
        </authorList>
    </citation>
    <scope>NUCLEOTIDE SEQUENCE</scope>
    <source>
        <strain evidence="18">Cailab_2023a</strain>
    </source>
</reference>
<dbReference type="Gene3D" id="1.10.10.1460">
    <property type="match status" value="1"/>
</dbReference>
<sequence length="1275" mass="143807">MYDVQSQEFKYQYNRSKLKVKQWEERFKSQNGRIPTKADIKLSDAKVRYYYKIYWKLKTKLLEETILGSQSSNENSLSRCKSDIVLKEHTNIIEDKCSGILKPINGTPGKNMKENEVKKDVKIDPKTWGVHLNKTKSTPLETEKSTLMPWNVSDKLFEGSKFKKRNPLKALKVAKSNVSDTSIETVKSVDSLSQSKTDCTNASTLVETSSSIDSFQTDFSPCPDVQDELSATEPFSVQNDCSPRIKALIMSKNELSPLFTKSYKVVAESKNVQNQPLSIVDQLASNRKSDIQPARKLDIGWLERCNESKIDQKISSDSGFESTESSIVNSSSENAEKTVISEDDDDDDIIANSDNEMNDSGILSVQSLKRKTDSFLNTSSEATNLNVTVPYEIPEKPVEQPSKRPKLDPYQFPSVSSTTSAKEARLEKKIKAGTLNDNYVRINLKKKVFVRGKKNFNFSKHKKQQWKNLKKNLEGDENMGIIRCYKCGDAGHYARYCQKMMSKLLPDEYELEDEDEPTLPTLEEAENMAKEKANVKKQPVLVPVIPEVEAEVEEPRKEVEPLYSLTEDQDIMDTPKEVFDALQKFGHSRFRPGQEQAVMRILSGLSTLVTIATGGGKSLCYQLPAYMYAMRDKCITLVISPLVSLMEDQVSGSSSFFKLGCLHNNQTPKQRQAMIDDAKNGKLYALLVSPEAIVGGDNSSGLCGILKTLPPIAFACIDEVHCVSQWSHNFRPSYLMLTKVLREKLGVKTILGLTATAKKSTIESITKELGITDANGVIKDIPLPDNLCLSVSQDENKDRALLELLKGPRFKDANAILIYCTRRDECERLAVLIRTLHNNIANTTANGRKRLSWNAESYHAGMSSARRKQVQKAFMKGNVRIVVATIAFGMGINKQDIRGVIHYNMPKDFESYVQEVGRAGRDGMLAHCHLFLDSNGRDLNELRRHIYSSAVDRHVLRKLLQRVFVECKCKESKKSCPGHEVAFDCSETIQALDIPEENIYTLLCYLELHPDKLIKVLTPGFMKCKIQSYRGMKAIVAAAGKCAPLAVACAQDPELLKESNTSVTINAIQVANAISWDSGAVKNQLKSIEWSQAKNERPKKSGIVVDFFGLGFRLVSRGDMSPEELDDALNFLIQRVENQEKRSSDQLDVIFSALTHISTSYEKCLEDYVKEKSDELKNIIRKYFETEELSSEIPLLKTQAQDFDEEEVASDVRALICGYKDNSFNGRAVARIFHGIQSPNYPASIWYKCRHWRQHIDKDFNKLCKIATKEILRFK</sequence>
<dbReference type="PROSITE" id="PS51194">
    <property type="entry name" value="HELICASE_CTER"/>
    <property type="match status" value="1"/>
</dbReference>
<organism evidence="18">
    <name type="scientific">Menopon gallinae</name>
    <name type="common">poultry shaft louse</name>
    <dbReference type="NCBI Taxonomy" id="328185"/>
    <lineage>
        <taxon>Eukaryota</taxon>
        <taxon>Metazoa</taxon>
        <taxon>Ecdysozoa</taxon>
        <taxon>Arthropoda</taxon>
        <taxon>Hexapoda</taxon>
        <taxon>Insecta</taxon>
        <taxon>Pterygota</taxon>
        <taxon>Neoptera</taxon>
        <taxon>Paraneoptera</taxon>
        <taxon>Psocodea</taxon>
        <taxon>Troctomorpha</taxon>
        <taxon>Phthiraptera</taxon>
        <taxon>Amblycera</taxon>
        <taxon>Menoponidae</taxon>
        <taxon>Menopon</taxon>
    </lineage>
</organism>
<proteinExistence type="inferred from homology"/>
<keyword evidence="9" id="KW-0539">Nucleus</keyword>
<dbReference type="InterPro" id="IPR021110">
    <property type="entry name" value="DNA_rep_checkpnt_protein"/>
</dbReference>
<dbReference type="Gene3D" id="3.40.50.300">
    <property type="entry name" value="P-loop containing nucleotide triphosphate hydrolases"/>
    <property type="match status" value="2"/>
</dbReference>
<evidence type="ECO:0000256" key="2">
    <source>
        <dbReference type="ARBA" id="ARBA00005446"/>
    </source>
</evidence>
<evidence type="ECO:0000259" key="15">
    <source>
        <dbReference type="PROSITE" id="PS50158"/>
    </source>
</evidence>
<dbReference type="SUPFAM" id="SSF52540">
    <property type="entry name" value="P-loop containing nucleoside triphosphate hydrolases"/>
    <property type="match status" value="1"/>
</dbReference>
<dbReference type="EC" id="5.6.2.4" evidence="11"/>
<feature type="compositionally biased region" description="Low complexity" evidence="14">
    <location>
        <begin position="315"/>
        <end position="333"/>
    </location>
</feature>
<keyword evidence="13" id="KW-0863">Zinc-finger</keyword>
<accession>A0AAW2IE03</accession>
<dbReference type="Pfam" id="PF00270">
    <property type="entry name" value="DEAD"/>
    <property type="match status" value="1"/>
</dbReference>
<dbReference type="GO" id="GO:0005634">
    <property type="term" value="C:nucleus"/>
    <property type="evidence" value="ECO:0007669"/>
    <property type="project" value="UniProtKB-SubCell"/>
</dbReference>
<evidence type="ECO:0000256" key="11">
    <source>
        <dbReference type="ARBA" id="ARBA00034808"/>
    </source>
</evidence>
<dbReference type="PROSITE" id="PS50158">
    <property type="entry name" value="ZF_CCHC"/>
    <property type="match status" value="1"/>
</dbReference>
<comment type="caution">
    <text evidence="18">The sequence shown here is derived from an EMBL/GenBank/DDBJ whole genome shotgun (WGS) entry which is preliminary data.</text>
</comment>
<feature type="region of interest" description="Disordered" evidence="14">
    <location>
        <begin position="313"/>
        <end position="346"/>
    </location>
</feature>
<dbReference type="GO" id="GO:0016787">
    <property type="term" value="F:hydrolase activity"/>
    <property type="evidence" value="ECO:0007669"/>
    <property type="project" value="UniProtKB-KW"/>
</dbReference>
<dbReference type="SUPFAM" id="SSF57756">
    <property type="entry name" value="Retrovirus zinc finger-like domains"/>
    <property type="match status" value="1"/>
</dbReference>
<feature type="region of interest" description="Disordered" evidence="14">
    <location>
        <begin position="396"/>
        <end position="418"/>
    </location>
</feature>
<dbReference type="GO" id="GO:0005524">
    <property type="term" value="F:ATP binding"/>
    <property type="evidence" value="ECO:0007669"/>
    <property type="project" value="UniProtKB-KW"/>
</dbReference>
<evidence type="ECO:0000256" key="8">
    <source>
        <dbReference type="ARBA" id="ARBA00023235"/>
    </source>
</evidence>
<protein>
    <recommendedName>
        <fullName evidence="11">DNA 3'-5' helicase</fullName>
        <ecNumber evidence="11">5.6.2.4</ecNumber>
    </recommendedName>
</protein>
<evidence type="ECO:0000313" key="18">
    <source>
        <dbReference type="EMBL" id="KAL0280216.1"/>
    </source>
</evidence>
<dbReference type="GO" id="GO:0008270">
    <property type="term" value="F:zinc ion binding"/>
    <property type="evidence" value="ECO:0007669"/>
    <property type="project" value="UniProtKB-KW"/>
</dbReference>